<gene>
    <name evidence="2" type="ORF">SAMN05216333_102185</name>
</gene>
<reference evidence="3" key="1">
    <citation type="submission" date="2016-10" db="EMBL/GenBank/DDBJ databases">
        <authorList>
            <person name="Varghese N."/>
            <person name="Submissions S."/>
        </authorList>
    </citation>
    <scope>NUCLEOTIDE SEQUENCE [LARGE SCALE GENOMIC DNA]</scope>
    <source>
        <strain evidence="3">Nm76</strain>
    </source>
</reference>
<proteinExistence type="predicted"/>
<protein>
    <submittedName>
        <fullName evidence="2">Toxin CptA</fullName>
    </submittedName>
</protein>
<evidence type="ECO:0000256" key="1">
    <source>
        <dbReference type="SAM" id="Phobius"/>
    </source>
</evidence>
<sequence length="167" mass="18936">MRRAILFSVTVNAGKAILNMPDLFIHLQSSCRLVTILCLAHLITAGFLWPLALPLEVKAIIVVFLIISLLYYLRKDALLSANDAVIALQLKEDMCCIVTTRSGQSIACRILGSTFVAPYLTVMNLQPAGKFFMRSIVILPDSIKVDEFRRLRVWLRWKWKQDQETGQ</sequence>
<dbReference type="InterPro" id="IPR009883">
    <property type="entry name" value="YgfX"/>
</dbReference>
<evidence type="ECO:0000313" key="3">
    <source>
        <dbReference type="Proteomes" id="UP000198814"/>
    </source>
</evidence>
<keyword evidence="1" id="KW-0472">Membrane</keyword>
<keyword evidence="1" id="KW-1133">Transmembrane helix</keyword>
<organism evidence="2 3">
    <name type="scientific">Nitrosomonas oligotropha</name>
    <dbReference type="NCBI Taxonomy" id="42354"/>
    <lineage>
        <taxon>Bacteria</taxon>
        <taxon>Pseudomonadati</taxon>
        <taxon>Pseudomonadota</taxon>
        <taxon>Betaproteobacteria</taxon>
        <taxon>Nitrosomonadales</taxon>
        <taxon>Nitrosomonadaceae</taxon>
        <taxon>Nitrosomonas</taxon>
    </lineage>
</organism>
<dbReference type="AlphaFoldDB" id="A0A1H8KPC8"/>
<keyword evidence="3" id="KW-1185">Reference proteome</keyword>
<keyword evidence="1" id="KW-0812">Transmembrane</keyword>
<name>A0A1H8KPC8_9PROT</name>
<feature type="transmembrane region" description="Helical" evidence="1">
    <location>
        <begin position="57"/>
        <end position="73"/>
    </location>
</feature>
<evidence type="ECO:0000313" key="2">
    <source>
        <dbReference type="EMBL" id="SEN94486.1"/>
    </source>
</evidence>
<dbReference type="Proteomes" id="UP000198814">
    <property type="component" value="Unassembled WGS sequence"/>
</dbReference>
<dbReference type="STRING" id="42354.SAMN05216333_102185"/>
<feature type="transmembrane region" description="Helical" evidence="1">
    <location>
        <begin position="33"/>
        <end position="51"/>
    </location>
</feature>
<dbReference type="Pfam" id="PF07254">
    <property type="entry name" value="Cpta_toxin"/>
    <property type="match status" value="1"/>
</dbReference>
<dbReference type="EMBL" id="FODO01000002">
    <property type="protein sequence ID" value="SEN94486.1"/>
    <property type="molecule type" value="Genomic_DNA"/>
</dbReference>
<accession>A0A1H8KPC8</accession>